<name>A0A016XGJ8_9BURK</name>
<dbReference type="EMBL" id="JEMG01000001">
    <property type="protein sequence ID" value="EYC51219.1"/>
    <property type="molecule type" value="Genomic_DNA"/>
</dbReference>
<evidence type="ECO:0000313" key="2">
    <source>
        <dbReference type="Proteomes" id="UP000023268"/>
    </source>
</evidence>
<gene>
    <name evidence="1" type="ORF">AZ34_09060</name>
</gene>
<reference evidence="1 2" key="1">
    <citation type="submission" date="2014-02" db="EMBL/GenBank/DDBJ databases">
        <title>Draft Genome of Hylemonella gracilis isolated from the Niagara River.</title>
        <authorList>
            <person name="Pawlowski D.R."/>
            <person name="Koudelka G.B."/>
        </authorList>
    </citation>
    <scope>NUCLEOTIDE SEQUENCE [LARGE SCALE GENOMIC DNA]</scope>
    <source>
        <strain evidence="1 2">Niagara R</strain>
    </source>
</reference>
<dbReference type="OrthoDB" id="8909306at2"/>
<dbReference type="Proteomes" id="UP000023268">
    <property type="component" value="Unassembled WGS sequence"/>
</dbReference>
<organism evidence="1 2">
    <name type="scientific">Hylemonella gracilis str. Niagara R</name>
    <dbReference type="NCBI Taxonomy" id="1458275"/>
    <lineage>
        <taxon>Bacteria</taxon>
        <taxon>Pseudomonadati</taxon>
        <taxon>Pseudomonadota</taxon>
        <taxon>Betaproteobacteria</taxon>
        <taxon>Burkholderiales</taxon>
        <taxon>Comamonadaceae</taxon>
        <taxon>Hylemonella</taxon>
    </lineage>
</organism>
<sequence>MSSAEQPAAVLPLYRPGTQVMYHGKPETVDHVIIQRYDLLVHLKESNISVNADKVELEPTRIPLNRTH</sequence>
<protein>
    <submittedName>
        <fullName evidence="1">Uncharacterized protein</fullName>
    </submittedName>
</protein>
<comment type="caution">
    <text evidence="1">The sequence shown here is derived from an EMBL/GenBank/DDBJ whole genome shotgun (WGS) entry which is preliminary data.</text>
</comment>
<dbReference type="RefSeq" id="WP_035607212.1">
    <property type="nucleotide sequence ID" value="NZ_JEMG01000001.1"/>
</dbReference>
<evidence type="ECO:0000313" key="1">
    <source>
        <dbReference type="EMBL" id="EYC51219.1"/>
    </source>
</evidence>
<proteinExistence type="predicted"/>
<dbReference type="AlphaFoldDB" id="A0A016XGJ8"/>
<accession>A0A016XGJ8</accession>